<dbReference type="PANTHER" id="PTHR32552">
    <property type="entry name" value="FERRICHROME IRON RECEPTOR-RELATED"/>
    <property type="match status" value="1"/>
</dbReference>
<keyword evidence="15" id="KW-1185">Reference proteome</keyword>
<dbReference type="InterPro" id="IPR012910">
    <property type="entry name" value="Plug_dom"/>
</dbReference>
<keyword evidence="7" id="KW-0406">Ion transport</keyword>
<gene>
    <name evidence="14" type="ORF">GON01_11205</name>
</gene>
<keyword evidence="5" id="KW-0812">Transmembrane</keyword>
<dbReference type="InterPro" id="IPR036942">
    <property type="entry name" value="Beta-barrel_TonB_sf"/>
</dbReference>
<name>A0A6I4J2B6_9SPHN</name>
<evidence type="ECO:0000313" key="14">
    <source>
        <dbReference type="EMBL" id="MVO78497.1"/>
    </source>
</evidence>
<dbReference type="Pfam" id="PF00593">
    <property type="entry name" value="TonB_dep_Rec_b-barrel"/>
    <property type="match status" value="1"/>
</dbReference>
<dbReference type="Gene3D" id="2.40.170.20">
    <property type="entry name" value="TonB-dependent receptor, beta-barrel domain"/>
    <property type="match status" value="1"/>
</dbReference>
<keyword evidence="9 11" id="KW-0472">Membrane</keyword>
<dbReference type="InterPro" id="IPR039426">
    <property type="entry name" value="TonB-dep_rcpt-like"/>
</dbReference>
<keyword evidence="2" id="KW-0813">Transport</keyword>
<evidence type="ECO:0000259" key="13">
    <source>
        <dbReference type="Pfam" id="PF07715"/>
    </source>
</evidence>
<evidence type="ECO:0000256" key="6">
    <source>
        <dbReference type="ARBA" id="ARBA00023004"/>
    </source>
</evidence>
<comment type="similarity">
    <text evidence="11">Belongs to the TonB-dependent receptor family.</text>
</comment>
<protein>
    <submittedName>
        <fullName evidence="14">TonB-dependent receptor</fullName>
    </submittedName>
</protein>
<dbReference type="Proteomes" id="UP000441389">
    <property type="component" value="Unassembled WGS sequence"/>
</dbReference>
<reference evidence="14 15" key="1">
    <citation type="submission" date="2019-12" db="EMBL/GenBank/DDBJ databases">
        <authorList>
            <person name="Huq M.A."/>
        </authorList>
    </citation>
    <scope>NUCLEOTIDE SEQUENCE [LARGE SCALE GENOMIC DNA]</scope>
    <source>
        <strain evidence="14 15">MAH-20</strain>
    </source>
</reference>
<dbReference type="AlphaFoldDB" id="A0A6I4J2B6"/>
<keyword evidence="8 11" id="KW-0798">TonB box</keyword>
<evidence type="ECO:0000256" key="5">
    <source>
        <dbReference type="ARBA" id="ARBA00022692"/>
    </source>
</evidence>
<evidence type="ECO:0000256" key="9">
    <source>
        <dbReference type="ARBA" id="ARBA00023136"/>
    </source>
</evidence>
<evidence type="ECO:0000256" key="11">
    <source>
        <dbReference type="RuleBase" id="RU003357"/>
    </source>
</evidence>
<keyword evidence="10" id="KW-0998">Cell outer membrane</keyword>
<evidence type="ECO:0000256" key="10">
    <source>
        <dbReference type="ARBA" id="ARBA00023237"/>
    </source>
</evidence>
<dbReference type="Pfam" id="PF07715">
    <property type="entry name" value="Plug"/>
    <property type="match status" value="1"/>
</dbReference>
<keyword evidence="14" id="KW-0675">Receptor</keyword>
<evidence type="ECO:0000256" key="7">
    <source>
        <dbReference type="ARBA" id="ARBA00023065"/>
    </source>
</evidence>
<dbReference type="EMBL" id="WQMS01000013">
    <property type="protein sequence ID" value="MVO78497.1"/>
    <property type="molecule type" value="Genomic_DNA"/>
</dbReference>
<evidence type="ECO:0000256" key="3">
    <source>
        <dbReference type="ARBA" id="ARBA00022452"/>
    </source>
</evidence>
<evidence type="ECO:0000313" key="15">
    <source>
        <dbReference type="Proteomes" id="UP000441389"/>
    </source>
</evidence>
<dbReference type="GO" id="GO:0009279">
    <property type="term" value="C:cell outer membrane"/>
    <property type="evidence" value="ECO:0007669"/>
    <property type="project" value="UniProtKB-SubCell"/>
</dbReference>
<evidence type="ECO:0000256" key="4">
    <source>
        <dbReference type="ARBA" id="ARBA00022496"/>
    </source>
</evidence>
<dbReference type="Gene3D" id="3.55.50.30">
    <property type="match status" value="1"/>
</dbReference>
<dbReference type="InterPro" id="IPR000531">
    <property type="entry name" value="Beta-barrel_TonB"/>
</dbReference>
<evidence type="ECO:0000256" key="1">
    <source>
        <dbReference type="ARBA" id="ARBA00004571"/>
    </source>
</evidence>
<keyword evidence="3" id="KW-1134">Transmembrane beta strand</keyword>
<evidence type="ECO:0000256" key="8">
    <source>
        <dbReference type="ARBA" id="ARBA00023077"/>
    </source>
</evidence>
<dbReference type="GO" id="GO:0006826">
    <property type="term" value="P:iron ion transport"/>
    <property type="evidence" value="ECO:0007669"/>
    <property type="project" value="UniProtKB-KW"/>
</dbReference>
<organism evidence="14 15">
    <name type="scientific">Sphingomonas horti</name>
    <dbReference type="NCBI Taxonomy" id="2682842"/>
    <lineage>
        <taxon>Bacteria</taxon>
        <taxon>Pseudomonadati</taxon>
        <taxon>Pseudomonadota</taxon>
        <taxon>Alphaproteobacteria</taxon>
        <taxon>Sphingomonadales</taxon>
        <taxon>Sphingomonadaceae</taxon>
        <taxon>Sphingomonas</taxon>
    </lineage>
</organism>
<feature type="domain" description="TonB-dependent receptor plug" evidence="13">
    <location>
        <begin position="123"/>
        <end position="228"/>
    </location>
</feature>
<evidence type="ECO:0000259" key="12">
    <source>
        <dbReference type="Pfam" id="PF00593"/>
    </source>
</evidence>
<dbReference type="PANTHER" id="PTHR32552:SF81">
    <property type="entry name" value="TONB-DEPENDENT OUTER MEMBRANE RECEPTOR"/>
    <property type="match status" value="1"/>
</dbReference>
<keyword evidence="6" id="KW-0408">Iron</keyword>
<feature type="domain" description="TonB-dependent receptor-like beta-barrel" evidence="12">
    <location>
        <begin position="308"/>
        <end position="729"/>
    </location>
</feature>
<accession>A0A6I4J2B6</accession>
<keyword evidence="4" id="KW-0410">Iron transport</keyword>
<comment type="subcellular location">
    <subcellularLocation>
        <location evidence="1">Cell outer membrane</location>
        <topology evidence="1">Multi-pass membrane protein</topology>
    </subcellularLocation>
</comment>
<dbReference type="SUPFAM" id="SSF56935">
    <property type="entry name" value="Porins"/>
    <property type="match status" value="1"/>
</dbReference>
<comment type="caution">
    <text evidence="14">The sequence shown here is derived from an EMBL/GenBank/DDBJ whole genome shotgun (WGS) entry which is preliminary data.</text>
</comment>
<sequence length="767" mass="81214">MLLLAPLTAAAAEALPATRLDRAVILLGKREGVSIGISDPTLAGLRTRPVGSTADVGAALGRMLAGTGAGAVRVGARSWRIVRLPAAPYPRARPAPAETPEPPGDEEIVVIASKRDTPLGRYSASVSIVDGEMAAAGLESLGTEALVAYLPSLTSTHLGPGRNKLFVRGLADSSFNGPTQATVGEYLGEARLNYNGPDPDLRLYDVRSVEVLEGPQGTLHGVGTLGGVIRLQPAPPNLERPEASLSSGVSFTEHGDPGADISAIIDLPLGDTMGLRTVAYRVREGGYIDDTLRGKGDVNRVDTVGGRAWLRFTPGGDWTIDLGGALQEIKGRDSQYADRDAPPLTKASPIAEGFASRYGLGQLVIRKSWGGLTLTSATSFARQRIRESFDASTAGDPTRFDQHARVDFFSNENRLVRNNPDGSGWVVGTSIVENRYALERSFAPIALAARLGGISNRIQEATAFGEGSVAIGDRLLASIGGRLTVLELSGSAEGVTSFAFARAAQDKASRREVALLPSLSLSWRPADGLLAYARYQQSFRPGGIVVRDAFVQRYRPDDVRAGEIGVRWEAPDETVRLSSALSYTSWRNIQADQVDAGGLPTTVNIGNGRIVTLDAKASVRPMPGLSLDLAGVLANSRLTRPALVLAAIVAADRSDLPNVARLNASAALRYGTALGAFDISFSAWARYVGRSRLGVGPILGQRQGEYVDTGLSLRATRGRYAIAATLTNLTGETGNRFALGSPLMLGHEQQVTPLRPRTLRIGFETAF</sequence>
<evidence type="ECO:0000256" key="2">
    <source>
        <dbReference type="ARBA" id="ARBA00022448"/>
    </source>
</evidence>
<proteinExistence type="inferred from homology"/>